<feature type="transmembrane region" description="Helical" evidence="1">
    <location>
        <begin position="45"/>
        <end position="63"/>
    </location>
</feature>
<name>A0A1N6W4Q0_9SPIO</name>
<dbReference type="AlphaFoldDB" id="A0A1N6W4Q0"/>
<sequence>MGGVKLKTVFIIFNVVVGVTFLLVFIMPLLFLGPDVARMFWRSNWYMALLFIGALGFLNGYFISNWRFFGALEQERWAEIAEILGARLRRCPWFRRSSVKLFVNACVVSSQPQEIQRLEEDLRKKCPSLVRRNALRFGIPHLLSNDGEKVLLYFREFRPATEKKGLLGGSRGFTADEGWIEWCYAFGLLMTGRTGEARLVLDNLVRMTSPGIVQALSLYLLSAYEGDSGDASAGKNPSDAQDPVARDDSLENSLIAGVDAEGDQREHLLENLPREKWDRMIESSQGEIHVIILGTLLQDVACWLYGSAEREKPVERG</sequence>
<dbReference type="Proteomes" id="UP000186400">
    <property type="component" value="Unassembled WGS sequence"/>
</dbReference>
<evidence type="ECO:0000313" key="3">
    <source>
        <dbReference type="Proteomes" id="UP000186400"/>
    </source>
</evidence>
<gene>
    <name evidence="2" type="ORF">SAMN05920897_11684</name>
</gene>
<dbReference type="STRING" id="159291.SAMN05920897_11684"/>
<protein>
    <submittedName>
        <fullName evidence="2">Uncharacterized protein</fullName>
    </submittedName>
</protein>
<keyword evidence="1" id="KW-0812">Transmembrane</keyword>
<keyword evidence="1" id="KW-1133">Transmembrane helix</keyword>
<keyword evidence="3" id="KW-1185">Reference proteome</keyword>
<proteinExistence type="predicted"/>
<organism evidence="2 3">
    <name type="scientific">Alkalispirochaeta americana</name>
    <dbReference type="NCBI Taxonomy" id="159291"/>
    <lineage>
        <taxon>Bacteria</taxon>
        <taxon>Pseudomonadati</taxon>
        <taxon>Spirochaetota</taxon>
        <taxon>Spirochaetia</taxon>
        <taxon>Spirochaetales</taxon>
        <taxon>Spirochaetaceae</taxon>
        <taxon>Alkalispirochaeta</taxon>
    </lineage>
</organism>
<dbReference type="EMBL" id="FTMS01000016">
    <property type="protein sequence ID" value="SIQ85097.1"/>
    <property type="molecule type" value="Genomic_DNA"/>
</dbReference>
<keyword evidence="1" id="KW-0472">Membrane</keyword>
<reference evidence="2 3" key="1">
    <citation type="submission" date="2017-01" db="EMBL/GenBank/DDBJ databases">
        <authorList>
            <person name="Mah S.A."/>
            <person name="Swanson W.J."/>
            <person name="Moy G.W."/>
            <person name="Vacquier V.D."/>
        </authorList>
    </citation>
    <scope>NUCLEOTIDE SEQUENCE [LARGE SCALE GENOMIC DNA]</scope>
    <source>
        <strain evidence="2 3">ASpG1</strain>
    </source>
</reference>
<accession>A0A1N6W4Q0</accession>
<feature type="transmembrane region" description="Helical" evidence="1">
    <location>
        <begin position="12"/>
        <end position="33"/>
    </location>
</feature>
<evidence type="ECO:0000256" key="1">
    <source>
        <dbReference type="SAM" id="Phobius"/>
    </source>
</evidence>
<evidence type="ECO:0000313" key="2">
    <source>
        <dbReference type="EMBL" id="SIQ85097.1"/>
    </source>
</evidence>